<keyword evidence="3" id="KW-1185">Reference proteome</keyword>
<dbReference type="KEGG" id="esj:SJ05684_c21480"/>
<protein>
    <submittedName>
        <fullName evidence="2">Site-specific recombinase, phage integrase family</fullName>
    </submittedName>
</protein>
<name>A0A249PEA8_9HYPH</name>
<organism evidence="2 3">
    <name type="scientific">Sinorhizobium sojae CCBAU 05684</name>
    <dbReference type="NCBI Taxonomy" id="716928"/>
    <lineage>
        <taxon>Bacteria</taxon>
        <taxon>Pseudomonadati</taxon>
        <taxon>Pseudomonadota</taxon>
        <taxon>Alphaproteobacteria</taxon>
        <taxon>Hyphomicrobiales</taxon>
        <taxon>Rhizobiaceae</taxon>
        <taxon>Sinorhizobium/Ensifer group</taxon>
        <taxon>Sinorhizobium</taxon>
    </lineage>
</organism>
<dbReference type="InterPro" id="IPR013762">
    <property type="entry name" value="Integrase-like_cat_sf"/>
</dbReference>
<proteinExistence type="predicted"/>
<dbReference type="GO" id="GO:0006310">
    <property type="term" value="P:DNA recombination"/>
    <property type="evidence" value="ECO:0007669"/>
    <property type="project" value="UniProtKB-KW"/>
</dbReference>
<accession>A0A249PEA8</accession>
<dbReference type="Proteomes" id="UP000217211">
    <property type="component" value="Chromosome"/>
</dbReference>
<dbReference type="SUPFAM" id="SSF56349">
    <property type="entry name" value="DNA breaking-rejoining enzymes"/>
    <property type="match status" value="1"/>
</dbReference>
<dbReference type="GO" id="GO:0015074">
    <property type="term" value="P:DNA integration"/>
    <property type="evidence" value="ECO:0007669"/>
    <property type="project" value="InterPro"/>
</dbReference>
<sequence length="436" mass="49075">MARQYGTYLQERNGWFYFLFTVPKDQKARFGGKAQIRKSLGVPVTDRKTALIKLGPLIEQYTAMCQATDTGELTFERTKEAAGYLGFEYRPAEQFQAASVEDSVAMLSKLLTARDLIQPNAIERAAFGGAIDVPALSASKLYARYKEIQPDKVAGKNEVQAQVIWRKFERTAEFFIAKMGDRDITKLTKKDIVEYRAKLVACVENGEFKSDAGNKYLMNLRQMIREVMETDYEGDFKDPFDKVKRITGFKDDAARLHFTNDEARAIRVKLDTFKGNQQFKAMMLVAENTGAGVTELCFLAPSDIVLDAEIPHIKLRPNEFRASLKTDERERDLPLIGVALDAMKQYPSGFADYRDPNGPGRVYRAAYALIKPVVPDKSFAGYRHRLVTLLRNSEAKDQFQNAIMGHATEGMGAHYGGPVWLKNMKKALEDALPADA</sequence>
<dbReference type="STRING" id="716928.GCA_000261485_00281"/>
<keyword evidence="1" id="KW-0233">DNA recombination</keyword>
<reference evidence="2 3" key="1">
    <citation type="submission" date="2017-08" db="EMBL/GenBank/DDBJ databases">
        <title>Multipartite genome sequences of Sinorhizobium species nodulating soybeans.</title>
        <authorList>
            <person name="Tian C.F."/>
        </authorList>
    </citation>
    <scope>NUCLEOTIDE SEQUENCE [LARGE SCALE GENOMIC DNA]</scope>
    <source>
        <strain evidence="2 3">CCBAU 05684</strain>
    </source>
</reference>
<evidence type="ECO:0000256" key="1">
    <source>
        <dbReference type="ARBA" id="ARBA00023172"/>
    </source>
</evidence>
<dbReference type="OrthoDB" id="9784724at2"/>
<evidence type="ECO:0000313" key="3">
    <source>
        <dbReference type="Proteomes" id="UP000217211"/>
    </source>
</evidence>
<dbReference type="EMBL" id="CP023067">
    <property type="protein sequence ID" value="ASY63589.1"/>
    <property type="molecule type" value="Genomic_DNA"/>
</dbReference>
<evidence type="ECO:0000313" key="2">
    <source>
        <dbReference type="EMBL" id="ASY63589.1"/>
    </source>
</evidence>
<gene>
    <name evidence="2" type="ORF">SJ05684_c21480</name>
</gene>
<dbReference type="GO" id="GO:0003677">
    <property type="term" value="F:DNA binding"/>
    <property type="evidence" value="ECO:0007669"/>
    <property type="project" value="InterPro"/>
</dbReference>
<dbReference type="RefSeq" id="WP_034851001.1">
    <property type="nucleotide sequence ID" value="NZ_AJQT01000008.1"/>
</dbReference>
<dbReference type="eggNOG" id="COG0582">
    <property type="taxonomic scope" value="Bacteria"/>
</dbReference>
<dbReference type="Gene3D" id="1.10.443.10">
    <property type="entry name" value="Intergrase catalytic core"/>
    <property type="match status" value="1"/>
</dbReference>
<dbReference type="AlphaFoldDB" id="A0A249PEA8"/>
<dbReference type="InterPro" id="IPR011010">
    <property type="entry name" value="DNA_brk_join_enz"/>
</dbReference>